<reference evidence="15" key="1">
    <citation type="submission" date="2020-11" db="EMBL/GenBank/DDBJ databases">
        <title>Azospira restricta DSM 18626 genome sequence.</title>
        <authorList>
            <person name="Moe W.M."/>
        </authorList>
    </citation>
    <scope>NUCLEOTIDE SEQUENCE</scope>
    <source>
        <strain evidence="15">DSM 18626</strain>
    </source>
</reference>
<dbReference type="EMBL" id="CP064781">
    <property type="protein sequence ID" value="QRJ63039.1"/>
    <property type="molecule type" value="Genomic_DNA"/>
</dbReference>
<comment type="similarity">
    <text evidence="12">Belongs to the cytochrome b561 family.</text>
</comment>
<comment type="cofactor">
    <cofactor evidence="1">
        <name>heme b</name>
        <dbReference type="ChEBI" id="CHEBI:60344"/>
    </cofactor>
</comment>
<keyword evidence="3" id="KW-0813">Transport</keyword>
<dbReference type="InterPro" id="IPR016174">
    <property type="entry name" value="Di-haem_cyt_TM"/>
</dbReference>
<evidence type="ECO:0000256" key="3">
    <source>
        <dbReference type="ARBA" id="ARBA00022448"/>
    </source>
</evidence>
<evidence type="ECO:0000256" key="12">
    <source>
        <dbReference type="ARBA" id="ARBA00037975"/>
    </source>
</evidence>
<evidence type="ECO:0000259" key="14">
    <source>
        <dbReference type="Pfam" id="PF01292"/>
    </source>
</evidence>
<keyword evidence="9 13" id="KW-1133">Transmembrane helix</keyword>
<keyword evidence="5" id="KW-0349">Heme</keyword>
<feature type="transmembrane region" description="Helical" evidence="13">
    <location>
        <begin position="20"/>
        <end position="39"/>
    </location>
</feature>
<evidence type="ECO:0000256" key="8">
    <source>
        <dbReference type="ARBA" id="ARBA00022982"/>
    </source>
</evidence>
<evidence type="ECO:0000313" key="16">
    <source>
        <dbReference type="Proteomes" id="UP000663444"/>
    </source>
</evidence>
<dbReference type="Proteomes" id="UP000663444">
    <property type="component" value="Chromosome"/>
</dbReference>
<protein>
    <submittedName>
        <fullName evidence="15">Cytochrome b</fullName>
    </submittedName>
</protein>
<sequence length="185" mass="19861">MSTIRADAARYDRVAIGLHWLSALLVLAAIALIEVKGWFPRGDALRDGVKLWHFQLGVLVLLATCCRIAWRAAGRRPEPAAPRGSRQARLAAAAHGVLYLLLLALPLSGLAVLVAAGKPVSLFGWELPLWAEGSKAAAKTAKRLHETAGNLMIALVAAHVGAALWHRFVRRDGVLARMLPARGAH</sequence>
<dbReference type="InterPro" id="IPR011577">
    <property type="entry name" value="Cyt_b561_bac/Ni-Hgenase"/>
</dbReference>
<keyword evidence="16" id="KW-1185">Reference proteome</keyword>
<dbReference type="Pfam" id="PF01292">
    <property type="entry name" value="Ni_hydr_CYTB"/>
    <property type="match status" value="1"/>
</dbReference>
<keyword evidence="6 13" id="KW-0812">Transmembrane</keyword>
<evidence type="ECO:0000256" key="6">
    <source>
        <dbReference type="ARBA" id="ARBA00022692"/>
    </source>
</evidence>
<evidence type="ECO:0000256" key="13">
    <source>
        <dbReference type="SAM" id="Phobius"/>
    </source>
</evidence>
<dbReference type="InterPro" id="IPR052168">
    <property type="entry name" value="Cytochrome_b561_oxidase"/>
</dbReference>
<feature type="transmembrane region" description="Helical" evidence="13">
    <location>
        <begin position="90"/>
        <end position="116"/>
    </location>
</feature>
<dbReference type="GO" id="GO:0020037">
    <property type="term" value="F:heme binding"/>
    <property type="evidence" value="ECO:0007669"/>
    <property type="project" value="TreeGrafter"/>
</dbReference>
<keyword evidence="7" id="KW-0479">Metal-binding</keyword>
<dbReference type="GO" id="GO:0009055">
    <property type="term" value="F:electron transfer activity"/>
    <property type="evidence" value="ECO:0007669"/>
    <property type="project" value="InterPro"/>
</dbReference>
<dbReference type="AlphaFoldDB" id="A0A974SN84"/>
<feature type="transmembrane region" description="Helical" evidence="13">
    <location>
        <begin position="151"/>
        <end position="169"/>
    </location>
</feature>
<evidence type="ECO:0000256" key="7">
    <source>
        <dbReference type="ARBA" id="ARBA00022723"/>
    </source>
</evidence>
<dbReference type="PANTHER" id="PTHR30529">
    <property type="entry name" value="CYTOCHROME B561"/>
    <property type="match status" value="1"/>
</dbReference>
<evidence type="ECO:0000256" key="4">
    <source>
        <dbReference type="ARBA" id="ARBA00022475"/>
    </source>
</evidence>
<dbReference type="RefSeq" id="WP_203386565.1">
    <property type="nucleotide sequence ID" value="NZ_CP064781.1"/>
</dbReference>
<keyword evidence="4" id="KW-1003">Cell membrane</keyword>
<dbReference type="SUPFAM" id="SSF81342">
    <property type="entry name" value="Transmembrane di-heme cytochromes"/>
    <property type="match status" value="1"/>
</dbReference>
<evidence type="ECO:0000256" key="1">
    <source>
        <dbReference type="ARBA" id="ARBA00001970"/>
    </source>
</evidence>
<evidence type="ECO:0000256" key="10">
    <source>
        <dbReference type="ARBA" id="ARBA00023004"/>
    </source>
</evidence>
<dbReference type="GO" id="GO:0005886">
    <property type="term" value="C:plasma membrane"/>
    <property type="evidence" value="ECO:0007669"/>
    <property type="project" value="UniProtKB-SubCell"/>
</dbReference>
<accession>A0A974SN84</accession>
<evidence type="ECO:0000256" key="5">
    <source>
        <dbReference type="ARBA" id="ARBA00022617"/>
    </source>
</evidence>
<comment type="subcellular location">
    <subcellularLocation>
        <location evidence="2">Cell membrane</location>
        <topology evidence="2">Multi-pass membrane protein</topology>
    </subcellularLocation>
</comment>
<keyword evidence="8" id="KW-0249">Electron transport</keyword>
<keyword evidence="11 13" id="KW-0472">Membrane</keyword>
<evidence type="ECO:0000256" key="9">
    <source>
        <dbReference type="ARBA" id="ARBA00022989"/>
    </source>
</evidence>
<evidence type="ECO:0000313" key="15">
    <source>
        <dbReference type="EMBL" id="QRJ63039.1"/>
    </source>
</evidence>
<evidence type="ECO:0000256" key="2">
    <source>
        <dbReference type="ARBA" id="ARBA00004651"/>
    </source>
</evidence>
<organism evidence="15 16">
    <name type="scientific">Azospira restricta</name>
    <dbReference type="NCBI Taxonomy" id="404405"/>
    <lineage>
        <taxon>Bacteria</taxon>
        <taxon>Pseudomonadati</taxon>
        <taxon>Pseudomonadota</taxon>
        <taxon>Betaproteobacteria</taxon>
        <taxon>Rhodocyclales</taxon>
        <taxon>Rhodocyclaceae</taxon>
        <taxon>Azospira</taxon>
    </lineage>
</organism>
<keyword evidence="10" id="KW-0408">Iron</keyword>
<gene>
    <name evidence="15" type="ORF">IWH25_14970</name>
</gene>
<dbReference type="GO" id="GO:0022904">
    <property type="term" value="P:respiratory electron transport chain"/>
    <property type="evidence" value="ECO:0007669"/>
    <property type="project" value="InterPro"/>
</dbReference>
<feature type="transmembrane region" description="Helical" evidence="13">
    <location>
        <begin position="51"/>
        <end position="70"/>
    </location>
</feature>
<dbReference type="KEGG" id="ares:IWH25_14970"/>
<feature type="domain" description="Cytochrome b561 bacterial/Ni-hydrogenase" evidence="14">
    <location>
        <begin position="10"/>
        <end position="180"/>
    </location>
</feature>
<name>A0A974SN84_9RHOO</name>
<dbReference type="Gene3D" id="1.20.950.20">
    <property type="entry name" value="Transmembrane di-heme cytochromes, Chain C"/>
    <property type="match status" value="1"/>
</dbReference>
<proteinExistence type="inferred from homology"/>
<evidence type="ECO:0000256" key="11">
    <source>
        <dbReference type="ARBA" id="ARBA00023136"/>
    </source>
</evidence>
<dbReference type="GO" id="GO:0046872">
    <property type="term" value="F:metal ion binding"/>
    <property type="evidence" value="ECO:0007669"/>
    <property type="project" value="UniProtKB-KW"/>
</dbReference>
<dbReference type="PANTHER" id="PTHR30529:SF3">
    <property type="entry name" value="CYTOCHROME B561 HOMOLOG 1"/>
    <property type="match status" value="1"/>
</dbReference>